<dbReference type="CDD" id="cd11304">
    <property type="entry name" value="Cadherin_repeat"/>
    <property type="match status" value="2"/>
</dbReference>
<dbReference type="FunFam" id="2.60.40.60:FF:000020">
    <property type="entry name" value="Dachsous cadherin-related 1b"/>
    <property type="match status" value="1"/>
</dbReference>
<evidence type="ECO:0000313" key="13">
    <source>
        <dbReference type="EMBL" id="CAF0903391.1"/>
    </source>
</evidence>
<gene>
    <name evidence="13" type="ORF">IZO911_LOCUS12377</name>
    <name evidence="14" type="ORF">KXQ929_LOCUS24310</name>
</gene>
<dbReference type="GO" id="GO:0005886">
    <property type="term" value="C:plasma membrane"/>
    <property type="evidence" value="ECO:0007669"/>
    <property type="project" value="UniProtKB-SubCell"/>
</dbReference>
<evidence type="ECO:0000256" key="2">
    <source>
        <dbReference type="ARBA" id="ARBA00022475"/>
    </source>
</evidence>
<dbReference type="Proteomes" id="UP000663860">
    <property type="component" value="Unassembled WGS sequence"/>
</dbReference>
<dbReference type="PROSITE" id="PS00232">
    <property type="entry name" value="CADHERIN_1"/>
    <property type="match status" value="3"/>
</dbReference>
<evidence type="ECO:0000256" key="3">
    <source>
        <dbReference type="ARBA" id="ARBA00022692"/>
    </source>
</evidence>
<dbReference type="PRINTS" id="PR00205">
    <property type="entry name" value="CADHERIN"/>
</dbReference>
<dbReference type="PROSITE" id="PS50268">
    <property type="entry name" value="CADHERIN_2"/>
    <property type="match status" value="4"/>
</dbReference>
<feature type="domain" description="Cadherin" evidence="12">
    <location>
        <begin position="123"/>
        <end position="227"/>
    </location>
</feature>
<keyword evidence="9" id="KW-0325">Glycoprotein</keyword>
<evidence type="ECO:0000313" key="15">
    <source>
        <dbReference type="Proteomes" id="UP000663868"/>
    </source>
</evidence>
<keyword evidence="3 11" id="KW-0812">Transmembrane</keyword>
<protein>
    <recommendedName>
        <fullName evidence="12">Cadherin domain-containing protein</fullName>
    </recommendedName>
</protein>
<accession>A0A819J5S0</accession>
<evidence type="ECO:0000256" key="6">
    <source>
        <dbReference type="ARBA" id="ARBA00022837"/>
    </source>
</evidence>
<dbReference type="GO" id="GO:0005509">
    <property type="term" value="F:calcium ion binding"/>
    <property type="evidence" value="ECO:0007669"/>
    <property type="project" value="UniProtKB-UniRule"/>
</dbReference>
<evidence type="ECO:0000256" key="5">
    <source>
        <dbReference type="ARBA" id="ARBA00022737"/>
    </source>
</evidence>
<dbReference type="InterPro" id="IPR002126">
    <property type="entry name" value="Cadherin-like_dom"/>
</dbReference>
<comment type="caution">
    <text evidence="14">The sequence shown here is derived from an EMBL/GenBank/DDBJ whole genome shotgun (WGS) entry which is preliminary data.</text>
</comment>
<dbReference type="PANTHER" id="PTHR24028:SF146">
    <property type="entry name" value="CADHERIN 96CB, ISOFORM D-RELATED"/>
    <property type="match status" value="1"/>
</dbReference>
<organism evidence="14 15">
    <name type="scientific">Adineta steineri</name>
    <dbReference type="NCBI Taxonomy" id="433720"/>
    <lineage>
        <taxon>Eukaryota</taxon>
        <taxon>Metazoa</taxon>
        <taxon>Spiralia</taxon>
        <taxon>Gnathifera</taxon>
        <taxon>Rotifera</taxon>
        <taxon>Eurotatoria</taxon>
        <taxon>Bdelloidea</taxon>
        <taxon>Adinetida</taxon>
        <taxon>Adinetidae</taxon>
        <taxon>Adineta</taxon>
    </lineage>
</organism>
<dbReference type="Pfam" id="PF00028">
    <property type="entry name" value="Cadherin"/>
    <property type="match status" value="2"/>
</dbReference>
<dbReference type="InterPro" id="IPR020894">
    <property type="entry name" value="Cadherin_CS"/>
</dbReference>
<evidence type="ECO:0000259" key="12">
    <source>
        <dbReference type="PROSITE" id="PS50268"/>
    </source>
</evidence>
<sequence length="761" mass="86731">MFILYFLMIILISAYDENTSIINIHEELPSNTLLLSSISSSNIVQWLPSSYTFQPYFKLNPNQSLYTTDQVIDREEFCEKKFCNCSECIINLNFLQTFSMNNISIRTIQIMIEDINDHSPTFKQSNIKLFIAENVPIGYEIPLESAIDNDYGLLSIQQYELYPIKNNPFRLIQLTKPILQLNEILDREIKSNYLLKLIAYDGGHPSLSGEQNIEIIVTDVNDNAPIFEQLIYQKSLPENQPIDTMILKIHANDRDEGENAVVTYSIDDLSSTFNINHQTGEIYLRKCLDYEKQRSYSLAIKAHDNGMPQLNNYATLIIDVTDVNDHTPDVLLTEVNGTKTNNRLINLPECTLKGIDIFTNSEVYTPLLYIYITDEDSGENGRVSCTINDTRLNLIYLTTNAYSLQTSNSSSFDYESEQSVVVYLQCSDFGIPSLSTSILFNLLIEDCNDNPPDIIFPLPFNESLLIPYETTKTPFILTQFIIQDRDHSQPNIFSYTYIVSPTLDISLINNGTLILCSMPTFTGQFTINVTVYDIGNLTNRISIPIHIYSMNETMLIRSFSIEKTSLLLFITFFVIIFLAAILIAICFLIAFILRSKTTTKLKKKSIQNSSCESTTSSNERAGSSQKTTIEILDERNNSSNRVYQYGIQQTADMKVINTSGIHQSDFDYSEKVERYLTHLNNRITGIDIDEGVYGSSDISTDHAQQLTTRPSSINSIHSSQQTYQDSFKRFEQLYSLVEHQHNHHQITSLDTSAYTSDSLYV</sequence>
<dbReference type="PANTHER" id="PTHR24028">
    <property type="entry name" value="CADHERIN-87A"/>
    <property type="match status" value="1"/>
</dbReference>
<feature type="transmembrane region" description="Helical" evidence="11">
    <location>
        <begin position="566"/>
        <end position="593"/>
    </location>
</feature>
<dbReference type="FunFam" id="2.60.40.60:FF:000007">
    <property type="entry name" value="Protocadherin alpha 2"/>
    <property type="match status" value="1"/>
</dbReference>
<evidence type="ECO:0000256" key="9">
    <source>
        <dbReference type="ARBA" id="ARBA00023180"/>
    </source>
</evidence>
<feature type="domain" description="Cadherin" evidence="12">
    <location>
        <begin position="9"/>
        <end position="122"/>
    </location>
</feature>
<reference evidence="14" key="1">
    <citation type="submission" date="2021-02" db="EMBL/GenBank/DDBJ databases">
        <authorList>
            <person name="Nowell W R."/>
        </authorList>
    </citation>
    <scope>NUCLEOTIDE SEQUENCE</scope>
</reference>
<evidence type="ECO:0000313" key="14">
    <source>
        <dbReference type="EMBL" id="CAF3928295.1"/>
    </source>
</evidence>
<evidence type="ECO:0000256" key="7">
    <source>
        <dbReference type="ARBA" id="ARBA00022989"/>
    </source>
</evidence>
<proteinExistence type="predicted"/>
<keyword evidence="8 11" id="KW-0472">Membrane</keyword>
<evidence type="ECO:0000256" key="10">
    <source>
        <dbReference type="PROSITE-ProRule" id="PRU00043"/>
    </source>
</evidence>
<keyword evidence="7 11" id="KW-1133">Transmembrane helix</keyword>
<keyword evidence="2" id="KW-1003">Cell membrane</keyword>
<evidence type="ECO:0000256" key="11">
    <source>
        <dbReference type="SAM" id="Phobius"/>
    </source>
</evidence>
<dbReference type="SUPFAM" id="SSF49313">
    <property type="entry name" value="Cadherin-like"/>
    <property type="match status" value="3"/>
</dbReference>
<keyword evidence="5" id="KW-0677">Repeat</keyword>
<dbReference type="GO" id="GO:0007156">
    <property type="term" value="P:homophilic cell adhesion via plasma membrane adhesion molecules"/>
    <property type="evidence" value="ECO:0007669"/>
    <property type="project" value="InterPro"/>
</dbReference>
<evidence type="ECO:0000256" key="4">
    <source>
        <dbReference type="ARBA" id="ARBA00022729"/>
    </source>
</evidence>
<feature type="domain" description="Cadherin" evidence="12">
    <location>
        <begin position="228"/>
        <end position="330"/>
    </location>
</feature>
<keyword evidence="6 10" id="KW-0106">Calcium</keyword>
<evidence type="ECO:0000256" key="1">
    <source>
        <dbReference type="ARBA" id="ARBA00004251"/>
    </source>
</evidence>
<name>A0A819J5S0_9BILA</name>
<dbReference type="SMART" id="SM00112">
    <property type="entry name" value="CA"/>
    <property type="match status" value="4"/>
</dbReference>
<feature type="domain" description="Cadherin" evidence="12">
    <location>
        <begin position="360"/>
        <end position="454"/>
    </location>
</feature>
<dbReference type="InterPro" id="IPR015919">
    <property type="entry name" value="Cadherin-like_sf"/>
</dbReference>
<dbReference type="Gene3D" id="2.60.40.60">
    <property type="entry name" value="Cadherins"/>
    <property type="match status" value="4"/>
</dbReference>
<dbReference type="AlphaFoldDB" id="A0A819J5S0"/>
<dbReference type="Proteomes" id="UP000663868">
    <property type="component" value="Unassembled WGS sequence"/>
</dbReference>
<keyword evidence="4" id="KW-0732">Signal</keyword>
<dbReference type="EMBL" id="CAJOBB010002005">
    <property type="protein sequence ID" value="CAF3928295.1"/>
    <property type="molecule type" value="Genomic_DNA"/>
</dbReference>
<dbReference type="InterPro" id="IPR050174">
    <property type="entry name" value="Protocadherin/Cadherin-CA"/>
</dbReference>
<dbReference type="EMBL" id="CAJNOE010000095">
    <property type="protein sequence ID" value="CAF0903391.1"/>
    <property type="molecule type" value="Genomic_DNA"/>
</dbReference>
<evidence type="ECO:0000256" key="8">
    <source>
        <dbReference type="ARBA" id="ARBA00023136"/>
    </source>
</evidence>
<comment type="subcellular location">
    <subcellularLocation>
        <location evidence="1">Cell membrane</location>
        <topology evidence="1">Single-pass type I membrane protein</topology>
    </subcellularLocation>
</comment>